<dbReference type="EMBL" id="CP025299">
    <property type="protein sequence ID" value="AUG29469.1"/>
    <property type="molecule type" value="Genomic_DNA"/>
</dbReference>
<accession>A0A2K9DEW5</accession>
<sequence length="204" mass="23576">MNAAALLATETREHEMTVLHEDGLYRHIRFGRPDTALWSFTLTTWPHHLAISGDIGDGWTFSDRDDMFEFFGSRSDAGVNLAYWWEKLPASQRTAARAFSEDRLLRLAVEDITGWGMVERDRASAVEHLRMLWADCSGDERDYRKIVNEFTWVPTITTHEVISGTPIRFRDSDDWDSEEFCHNYQIACHAIAFGARRYREARGA</sequence>
<organism evidence="1 2">
    <name type="scientific">Microbacterium hominis</name>
    <dbReference type="NCBI Taxonomy" id="162426"/>
    <lineage>
        <taxon>Bacteria</taxon>
        <taxon>Bacillati</taxon>
        <taxon>Actinomycetota</taxon>
        <taxon>Actinomycetes</taxon>
        <taxon>Micrococcales</taxon>
        <taxon>Microbacteriaceae</taxon>
        <taxon>Microbacterium</taxon>
    </lineage>
</organism>
<protein>
    <submittedName>
        <fullName evidence="1">Uncharacterized protein</fullName>
    </submittedName>
</protein>
<dbReference type="KEGG" id="mhos:CXR34_08325"/>
<dbReference type="Proteomes" id="UP000233276">
    <property type="component" value="Chromosome"/>
</dbReference>
<dbReference type="RefSeq" id="WP_016464872.1">
    <property type="nucleotide sequence ID" value="NZ_CP025299.1"/>
</dbReference>
<dbReference type="AlphaFoldDB" id="A0A2K9DEW5"/>
<reference evidence="1 2" key="1">
    <citation type="submission" date="2017-12" db="EMBL/GenBank/DDBJ databases">
        <title>Isolation and characterization of estrogens degradatiion strain Microbacterium hominis SJTG1.</title>
        <authorList>
            <person name="Xiong W."/>
            <person name="Yin C."/>
            <person name="Zheng D."/>
            <person name="Liang R."/>
        </authorList>
    </citation>
    <scope>NUCLEOTIDE SEQUENCE [LARGE SCALE GENOMIC DNA]</scope>
    <source>
        <strain evidence="1 2">SJTG1</strain>
    </source>
</reference>
<evidence type="ECO:0000313" key="2">
    <source>
        <dbReference type="Proteomes" id="UP000233276"/>
    </source>
</evidence>
<proteinExistence type="predicted"/>
<name>A0A2K9DEW5_9MICO</name>
<evidence type="ECO:0000313" key="1">
    <source>
        <dbReference type="EMBL" id="AUG29469.1"/>
    </source>
</evidence>
<gene>
    <name evidence="1" type="ORF">CXR34_08325</name>
</gene>